<gene>
    <name evidence="2" type="ORF">N8I77_007628</name>
</gene>
<comment type="caution">
    <text evidence="2">The sequence shown here is derived from an EMBL/GenBank/DDBJ whole genome shotgun (WGS) entry which is preliminary data.</text>
</comment>
<evidence type="ECO:0000313" key="2">
    <source>
        <dbReference type="EMBL" id="KAK2604720.1"/>
    </source>
</evidence>
<dbReference type="SUPFAM" id="SSF51735">
    <property type="entry name" value="NAD(P)-binding Rossmann-fold domains"/>
    <property type="match status" value="1"/>
</dbReference>
<dbReference type="Proteomes" id="UP001265746">
    <property type="component" value="Unassembled WGS sequence"/>
</dbReference>
<keyword evidence="3" id="KW-1185">Reference proteome</keyword>
<sequence length="322" mass="34646">MGSVENRILITGASGQYGRLAIEGLLAKGVSPSSLLLLTRDPAKLSNYASNGAYIRKGSFDDPIDELAEAFTGADIMLFISTSRAGQRLPQHQAAVDAAVKAGIKHIVYTSILSAHLENPTALVAQEHRATGTYSAIFAVPTKEMLRASGLYWTALRDAQYSEALTDVAGPPALKAGVMRVNAGQGKMAFISRDDCVAPAVNILADPSSHRNKAYHITGPELLSWGDAAKIMGDTVGKTLHYESLTDDEQLAIFDAMGIPREPIDGFVVDGNPWNSSDMVSFTKATRLGEFEIISDDVQKLTLKKPKTFREVCEQRLAAPKP</sequence>
<accession>A0AAD9W4A1</accession>
<dbReference type="PANTHER" id="PTHR47129:SF1">
    <property type="entry name" value="NMRA-LIKE DOMAIN-CONTAINING PROTEIN"/>
    <property type="match status" value="1"/>
</dbReference>
<dbReference type="EMBL" id="JAUJFL010000004">
    <property type="protein sequence ID" value="KAK2604720.1"/>
    <property type="molecule type" value="Genomic_DNA"/>
</dbReference>
<dbReference type="PANTHER" id="PTHR47129">
    <property type="entry name" value="QUINONE OXIDOREDUCTASE 2"/>
    <property type="match status" value="1"/>
</dbReference>
<evidence type="ECO:0000259" key="1">
    <source>
        <dbReference type="Pfam" id="PF13460"/>
    </source>
</evidence>
<proteinExistence type="predicted"/>
<evidence type="ECO:0000313" key="3">
    <source>
        <dbReference type="Proteomes" id="UP001265746"/>
    </source>
</evidence>
<reference evidence="2" key="1">
    <citation type="submission" date="2023-06" db="EMBL/GenBank/DDBJ databases">
        <authorList>
            <person name="Noh H."/>
        </authorList>
    </citation>
    <scope>NUCLEOTIDE SEQUENCE</scope>
    <source>
        <strain evidence="2">DUCC20226</strain>
    </source>
</reference>
<dbReference type="InterPro" id="IPR036291">
    <property type="entry name" value="NAD(P)-bd_dom_sf"/>
</dbReference>
<name>A0AAD9W4A1_PHOAM</name>
<dbReference type="Gene3D" id="3.40.50.720">
    <property type="entry name" value="NAD(P)-binding Rossmann-like Domain"/>
    <property type="match status" value="1"/>
</dbReference>
<organism evidence="2 3">
    <name type="scientific">Phomopsis amygdali</name>
    <name type="common">Fusicoccum amygdali</name>
    <dbReference type="NCBI Taxonomy" id="1214568"/>
    <lineage>
        <taxon>Eukaryota</taxon>
        <taxon>Fungi</taxon>
        <taxon>Dikarya</taxon>
        <taxon>Ascomycota</taxon>
        <taxon>Pezizomycotina</taxon>
        <taxon>Sordariomycetes</taxon>
        <taxon>Sordariomycetidae</taxon>
        <taxon>Diaporthales</taxon>
        <taxon>Diaporthaceae</taxon>
        <taxon>Diaporthe</taxon>
    </lineage>
</organism>
<dbReference type="InterPro" id="IPR016040">
    <property type="entry name" value="NAD(P)-bd_dom"/>
</dbReference>
<dbReference type="CDD" id="cd05269">
    <property type="entry name" value="TMR_SDR_a"/>
    <property type="match status" value="1"/>
</dbReference>
<protein>
    <recommendedName>
        <fullName evidence="1">NAD(P)-binding domain-containing protein</fullName>
    </recommendedName>
</protein>
<dbReference type="AlphaFoldDB" id="A0AAD9W4A1"/>
<dbReference type="Pfam" id="PF13460">
    <property type="entry name" value="NAD_binding_10"/>
    <property type="match status" value="1"/>
</dbReference>
<dbReference type="Gene3D" id="3.90.25.10">
    <property type="entry name" value="UDP-galactose 4-epimerase, domain 1"/>
    <property type="match status" value="1"/>
</dbReference>
<dbReference type="InterPro" id="IPR052718">
    <property type="entry name" value="NmrA-type_oxidoreductase"/>
</dbReference>
<feature type="domain" description="NAD(P)-binding" evidence="1">
    <location>
        <begin position="12"/>
        <end position="207"/>
    </location>
</feature>